<reference evidence="1 2" key="1">
    <citation type="journal article" date="2016" name="Nat. Commun.">
        <title>Thousands of microbial genomes shed light on interconnected biogeochemical processes in an aquifer system.</title>
        <authorList>
            <person name="Anantharaman K."/>
            <person name="Brown C.T."/>
            <person name="Hug L.A."/>
            <person name="Sharon I."/>
            <person name="Castelle C.J."/>
            <person name="Probst A.J."/>
            <person name="Thomas B.C."/>
            <person name="Singh A."/>
            <person name="Wilkins M.J."/>
            <person name="Karaoz U."/>
            <person name="Brodie E.L."/>
            <person name="Williams K.H."/>
            <person name="Hubbard S.S."/>
            <person name="Banfield J.F."/>
        </authorList>
    </citation>
    <scope>NUCLEOTIDE SEQUENCE [LARGE SCALE GENOMIC DNA]</scope>
</reference>
<evidence type="ECO:0000313" key="2">
    <source>
        <dbReference type="Proteomes" id="UP000178404"/>
    </source>
</evidence>
<dbReference type="Proteomes" id="UP000178404">
    <property type="component" value="Unassembled WGS sequence"/>
</dbReference>
<gene>
    <name evidence="1" type="ORF">A3A90_00835</name>
</gene>
<dbReference type="AlphaFoldDB" id="A0A1G2TYF0"/>
<comment type="caution">
    <text evidence="1">The sequence shown here is derived from an EMBL/GenBank/DDBJ whole genome shotgun (WGS) entry which is preliminary data.</text>
</comment>
<name>A0A1G2TYF0_9BACT</name>
<evidence type="ECO:0008006" key="3">
    <source>
        <dbReference type="Google" id="ProtNLM"/>
    </source>
</evidence>
<organism evidence="1 2">
    <name type="scientific">Candidatus Zambryskibacteria bacterium RIFCSPLOWO2_01_FULL_35_19</name>
    <dbReference type="NCBI Taxonomy" id="1802757"/>
    <lineage>
        <taxon>Bacteria</taxon>
        <taxon>Candidatus Zambryskiibacteriota</taxon>
    </lineage>
</organism>
<evidence type="ECO:0000313" key="1">
    <source>
        <dbReference type="EMBL" id="OHB02326.1"/>
    </source>
</evidence>
<proteinExistence type="predicted"/>
<protein>
    <recommendedName>
        <fullName evidence="3">PARP-type domain-containing protein</fullName>
    </recommendedName>
</protein>
<sequence>MKLIEKSRTKAIGLIVKEGTATKPHLCKECRSVINVGGEYRSIKGPGQNGQTFWYHLLGCPPHKKRNRKS</sequence>
<dbReference type="EMBL" id="MHWA01000004">
    <property type="protein sequence ID" value="OHB02326.1"/>
    <property type="molecule type" value="Genomic_DNA"/>
</dbReference>
<accession>A0A1G2TYF0</accession>